<evidence type="ECO:0000313" key="2">
    <source>
        <dbReference type="Proteomes" id="UP001396898"/>
    </source>
</evidence>
<sequence>MDTGTAVLFLFTCDTDLFFPARRKLSRDRGGRVLTYPSGFLRGDLDLELLVSLGGGLDLSGLFVGRGEDAEGNGDAGFKVQVGDLAGARESFSTTFR</sequence>
<gene>
    <name evidence="1" type="ORF">PG991_000336</name>
</gene>
<dbReference type="Proteomes" id="UP001396898">
    <property type="component" value="Unassembled WGS sequence"/>
</dbReference>
<reference evidence="1 2" key="1">
    <citation type="submission" date="2023-01" db="EMBL/GenBank/DDBJ databases">
        <title>Analysis of 21 Apiospora genomes using comparative genomics revels a genus with tremendous synthesis potential of carbohydrate active enzymes and secondary metabolites.</title>
        <authorList>
            <person name="Sorensen T."/>
        </authorList>
    </citation>
    <scope>NUCLEOTIDE SEQUENCE [LARGE SCALE GENOMIC DNA]</scope>
    <source>
        <strain evidence="1 2">CBS 20057</strain>
    </source>
</reference>
<protein>
    <submittedName>
        <fullName evidence="1">Uncharacterized protein</fullName>
    </submittedName>
</protein>
<organism evidence="1 2">
    <name type="scientific">Apiospora marii</name>
    <dbReference type="NCBI Taxonomy" id="335849"/>
    <lineage>
        <taxon>Eukaryota</taxon>
        <taxon>Fungi</taxon>
        <taxon>Dikarya</taxon>
        <taxon>Ascomycota</taxon>
        <taxon>Pezizomycotina</taxon>
        <taxon>Sordariomycetes</taxon>
        <taxon>Xylariomycetidae</taxon>
        <taxon>Amphisphaeriales</taxon>
        <taxon>Apiosporaceae</taxon>
        <taxon>Apiospora</taxon>
    </lineage>
</organism>
<comment type="caution">
    <text evidence="1">The sequence shown here is derived from an EMBL/GenBank/DDBJ whole genome shotgun (WGS) entry which is preliminary data.</text>
</comment>
<evidence type="ECO:0000313" key="1">
    <source>
        <dbReference type="EMBL" id="KAK8040548.1"/>
    </source>
</evidence>
<proteinExistence type="predicted"/>
<keyword evidence="2" id="KW-1185">Reference proteome</keyword>
<dbReference type="EMBL" id="JAQQWI010000001">
    <property type="protein sequence ID" value="KAK8040548.1"/>
    <property type="molecule type" value="Genomic_DNA"/>
</dbReference>
<name>A0ABR1T472_9PEZI</name>
<accession>A0ABR1T472</accession>